<evidence type="ECO:0000313" key="3">
    <source>
        <dbReference type="Proteomes" id="UP000053237"/>
    </source>
</evidence>
<comment type="caution">
    <text evidence="2">The sequence shown here is derived from an EMBL/GenBank/DDBJ whole genome shotgun (WGS) entry which is preliminary data.</text>
</comment>
<proteinExistence type="predicted"/>
<evidence type="ECO:0008006" key="4">
    <source>
        <dbReference type="Google" id="ProtNLM"/>
    </source>
</evidence>
<keyword evidence="3" id="KW-1185">Reference proteome</keyword>
<keyword evidence="1" id="KW-1133">Transmembrane helix</keyword>
<gene>
    <name evidence="2" type="ORF">BN9_071380</name>
</gene>
<keyword evidence="1" id="KW-0812">Transmembrane</keyword>
<reference evidence="2 3" key="1">
    <citation type="submission" date="2012-05" db="EMBL/GenBank/DDBJ databases">
        <title>Recombination and specialization in a pathogen metapopulation.</title>
        <authorList>
            <person name="Gardiner A."/>
            <person name="Kemen E."/>
            <person name="Schultz-Larsen T."/>
            <person name="MacLean D."/>
            <person name="Van Oosterhout C."/>
            <person name="Jones J.D.G."/>
        </authorList>
    </citation>
    <scope>NUCLEOTIDE SEQUENCE [LARGE SCALE GENOMIC DNA]</scope>
    <source>
        <strain evidence="2 3">Ac Nc2</strain>
    </source>
</reference>
<dbReference type="EMBL" id="CAIX01000120">
    <property type="protein sequence ID" value="CCI46209.1"/>
    <property type="molecule type" value="Genomic_DNA"/>
</dbReference>
<dbReference type="PANTHER" id="PTHR35791:SF1">
    <property type="entry name" value="UPF0754 MEMBRANE PROTEIN YHEB"/>
    <property type="match status" value="1"/>
</dbReference>
<evidence type="ECO:0000256" key="1">
    <source>
        <dbReference type="SAM" id="Phobius"/>
    </source>
</evidence>
<sequence length="577" mass="64955">MPIQLPLNPENWSSQQLATYLLTAEYGRFAPLSAQLQNCTGRDVINMPTRRWGLLEPQPLAMGLRFTLIGMAQIAKSEQSTNGGIMTDFVSLEAESSPISSNPNCTDVKETKKKILSSLLKSHSVTTPAVPFPPMIEFPSVLVLTGITIIVIVAILCFTVLKKPLERANISSQELLKYGSIPLVSIVFTYIHIWIALWMTFYPVEFTGCLRIPGTNVGLGWQGIVPFKAEKMARLSVEIMTKQLIQVQEIFSRIDPSKVVEELEPALFNTIQTVVESMALKYNPELWALLPSKVKEEIIEKVKEEAPVHIEALMDEIRNNIEDVFDIEDMVVSKMCKDKQLMINIFITCGYNELAFIRNSGVYMGGIFGLLQMGLWFFYSDRIVVFPVIGLVVGTITNWLALKMIFEPIEPKKVCCFTLHGLFLRRQHEVAEVYGRLVASEVLNSRNMMDAILKGPQSDRLFELVYDNVQEAVNAATAKADKLINLGLGKSMYANIKSDITNHIVNVFPDSLRQIEDYATEAMDLEVTLRDKMRELTSAEFENLLHPVFEEDEWKLVLMGGILGLAIGFFQAFTINH</sequence>
<dbReference type="PANTHER" id="PTHR35791">
    <property type="entry name" value="UPF0754 MEMBRANE PROTEIN YHEB"/>
    <property type="match status" value="1"/>
</dbReference>
<feature type="transmembrane region" description="Helical" evidence="1">
    <location>
        <begin position="141"/>
        <end position="161"/>
    </location>
</feature>
<dbReference type="OrthoDB" id="410754at2759"/>
<protein>
    <recommendedName>
        <fullName evidence="4">DUF445 domain-containing protein</fullName>
    </recommendedName>
</protein>
<name>A0A024GIP1_9STRA</name>
<feature type="transmembrane region" description="Helical" evidence="1">
    <location>
        <begin position="181"/>
        <end position="202"/>
    </location>
</feature>
<dbReference type="AlphaFoldDB" id="A0A024GIP1"/>
<accession>A0A024GIP1</accession>
<keyword evidence="1" id="KW-0472">Membrane</keyword>
<dbReference type="Proteomes" id="UP000053237">
    <property type="component" value="Unassembled WGS sequence"/>
</dbReference>
<feature type="transmembrane region" description="Helical" evidence="1">
    <location>
        <begin position="385"/>
        <end position="402"/>
    </location>
</feature>
<dbReference type="InParanoid" id="A0A024GIP1"/>
<evidence type="ECO:0000313" key="2">
    <source>
        <dbReference type="EMBL" id="CCI46209.1"/>
    </source>
</evidence>
<organism evidence="2 3">
    <name type="scientific">Albugo candida</name>
    <dbReference type="NCBI Taxonomy" id="65357"/>
    <lineage>
        <taxon>Eukaryota</taxon>
        <taxon>Sar</taxon>
        <taxon>Stramenopiles</taxon>
        <taxon>Oomycota</taxon>
        <taxon>Peronosporomycetes</taxon>
        <taxon>Albuginales</taxon>
        <taxon>Albuginaceae</taxon>
        <taxon>Albugo</taxon>
    </lineage>
</organism>
<feature type="transmembrane region" description="Helical" evidence="1">
    <location>
        <begin position="556"/>
        <end position="575"/>
    </location>
</feature>